<keyword evidence="2" id="KW-0732">Signal</keyword>
<feature type="coiled-coil region" evidence="1">
    <location>
        <begin position="125"/>
        <end position="181"/>
    </location>
</feature>
<organism evidence="3 4">
    <name type="scientific">Halobacillus dabanensis</name>
    <dbReference type="NCBI Taxonomy" id="240302"/>
    <lineage>
        <taxon>Bacteria</taxon>
        <taxon>Bacillati</taxon>
        <taxon>Bacillota</taxon>
        <taxon>Bacilli</taxon>
        <taxon>Bacillales</taxon>
        <taxon>Bacillaceae</taxon>
        <taxon>Halobacillus</taxon>
    </lineage>
</organism>
<feature type="signal peptide" evidence="2">
    <location>
        <begin position="1"/>
        <end position="19"/>
    </location>
</feature>
<evidence type="ECO:0000256" key="1">
    <source>
        <dbReference type="SAM" id="Coils"/>
    </source>
</evidence>
<dbReference type="AlphaFoldDB" id="A0A1I3S8A7"/>
<evidence type="ECO:0000313" key="3">
    <source>
        <dbReference type="EMBL" id="SFJ53839.1"/>
    </source>
</evidence>
<dbReference type="InterPro" id="IPR021598">
    <property type="entry name" value="DUF3221"/>
</dbReference>
<dbReference type="PROSITE" id="PS51257">
    <property type="entry name" value="PROKAR_LIPOPROTEIN"/>
    <property type="match status" value="1"/>
</dbReference>
<name>A0A1I3S8A7_HALDA</name>
<accession>A0A1I3S8A7</accession>
<dbReference type="EMBL" id="FOSB01000002">
    <property type="protein sequence ID" value="SFJ53839.1"/>
    <property type="molecule type" value="Genomic_DNA"/>
</dbReference>
<dbReference type="Proteomes" id="UP000183557">
    <property type="component" value="Unassembled WGS sequence"/>
</dbReference>
<protein>
    <submittedName>
        <fullName evidence="3">Uncharacterized protein</fullName>
    </submittedName>
</protein>
<feature type="chain" id="PRO_5010245994" evidence="2">
    <location>
        <begin position="20"/>
        <end position="363"/>
    </location>
</feature>
<proteinExistence type="predicted"/>
<reference evidence="4" key="1">
    <citation type="submission" date="2016-10" db="EMBL/GenBank/DDBJ databases">
        <authorList>
            <person name="Varghese N."/>
            <person name="Submissions S."/>
        </authorList>
    </citation>
    <scope>NUCLEOTIDE SEQUENCE [LARGE SCALE GENOMIC DNA]</scope>
    <source>
        <strain evidence="4">CGMCC 1.3704</strain>
    </source>
</reference>
<dbReference type="Pfam" id="PF11518">
    <property type="entry name" value="DUF3221"/>
    <property type="match status" value="1"/>
</dbReference>
<gene>
    <name evidence="3" type="ORF">SAMN04487936_102532</name>
</gene>
<keyword evidence="1" id="KW-0175">Coiled coil</keyword>
<evidence type="ECO:0000256" key="2">
    <source>
        <dbReference type="SAM" id="SignalP"/>
    </source>
</evidence>
<sequence>MRRLGILFVLGFLFLSACSEPEAPQSKNKSKSGEDLDSYPMIVDSCPEPTYDGDTFDELSEEEQKLYSVDHISEEMKERNPDVLQVATLQTKRQEFLRKGISDKGYTLEDLKNIGDMYMVKGTIILQFKEQLTEEEQQVKEAFTETAEDLKQKFNENAVHIEKVNLSANELNKQNEALSEIIDGSTIKDKLWGYGTCTPSNQLKIDVTEPLTEEEMKQLDENAEVKIAVQVEEPNQLEGYVTEVKENEMLVDMIWFSNHPEEVQVGDRVNVSYTNVMESLPAQAGAMEIEILKDLRPEGADMSTSEAIKKAVDKAKENLPSSPSQNAYLSVKEMDYHKKSDQWKVLFETTASEETVEVQIEDE</sequence>
<keyword evidence="4" id="KW-1185">Reference proteome</keyword>
<evidence type="ECO:0000313" key="4">
    <source>
        <dbReference type="Proteomes" id="UP000183557"/>
    </source>
</evidence>